<dbReference type="InterPro" id="IPR050833">
    <property type="entry name" value="Poly_Biosynth_Transport"/>
</dbReference>
<evidence type="ECO:0000256" key="3">
    <source>
        <dbReference type="ARBA" id="ARBA00022692"/>
    </source>
</evidence>
<proteinExistence type="predicted"/>
<dbReference type="InterPro" id="IPR002797">
    <property type="entry name" value="Polysacc_synth"/>
</dbReference>
<dbReference type="AlphaFoldDB" id="A0A6L3JRQ8"/>
<feature type="transmembrane region" description="Helical" evidence="6">
    <location>
        <begin position="12"/>
        <end position="33"/>
    </location>
</feature>
<dbReference type="PANTHER" id="PTHR30250:SF11">
    <property type="entry name" value="O-ANTIGEN TRANSPORTER-RELATED"/>
    <property type="match status" value="1"/>
</dbReference>
<feature type="transmembrane region" description="Helical" evidence="6">
    <location>
        <begin position="322"/>
        <end position="342"/>
    </location>
</feature>
<dbReference type="Proteomes" id="UP000482653">
    <property type="component" value="Unassembled WGS sequence"/>
</dbReference>
<dbReference type="EMBL" id="VVYX01000060">
    <property type="protein sequence ID" value="KAA5412766.1"/>
    <property type="molecule type" value="Genomic_DNA"/>
</dbReference>
<keyword evidence="3 6" id="KW-0812">Transmembrane</keyword>
<feature type="transmembrane region" description="Helical" evidence="6">
    <location>
        <begin position="146"/>
        <end position="166"/>
    </location>
</feature>
<evidence type="ECO:0000256" key="2">
    <source>
        <dbReference type="ARBA" id="ARBA00022475"/>
    </source>
</evidence>
<feature type="transmembrane region" description="Helical" evidence="6">
    <location>
        <begin position="172"/>
        <end position="195"/>
    </location>
</feature>
<dbReference type="PANTHER" id="PTHR30250">
    <property type="entry name" value="PST FAMILY PREDICTED COLANIC ACID TRANSPORTER"/>
    <property type="match status" value="1"/>
</dbReference>
<evidence type="ECO:0000313" key="8">
    <source>
        <dbReference type="Proteomes" id="UP000482653"/>
    </source>
</evidence>
<comment type="caution">
    <text evidence="7">The sequence shown here is derived from an EMBL/GenBank/DDBJ whole genome shotgun (WGS) entry which is preliminary data.</text>
</comment>
<evidence type="ECO:0000256" key="4">
    <source>
        <dbReference type="ARBA" id="ARBA00022989"/>
    </source>
</evidence>
<name>A0A6L3JRQ8_9BACE</name>
<evidence type="ECO:0000256" key="6">
    <source>
        <dbReference type="SAM" id="Phobius"/>
    </source>
</evidence>
<protein>
    <submittedName>
        <fullName evidence="7">Oligosaccharide flippase family protein</fullName>
    </submittedName>
</protein>
<evidence type="ECO:0000256" key="5">
    <source>
        <dbReference type="ARBA" id="ARBA00023136"/>
    </source>
</evidence>
<dbReference type="Pfam" id="PF01943">
    <property type="entry name" value="Polysacc_synt"/>
    <property type="match status" value="1"/>
</dbReference>
<feature type="transmembrane region" description="Helical" evidence="6">
    <location>
        <begin position="117"/>
        <end position="139"/>
    </location>
</feature>
<feature type="transmembrane region" description="Helical" evidence="6">
    <location>
        <begin position="384"/>
        <end position="403"/>
    </location>
</feature>
<evidence type="ECO:0000313" key="7">
    <source>
        <dbReference type="EMBL" id="KAA5412766.1"/>
    </source>
</evidence>
<accession>A0A6L3JRQ8</accession>
<keyword evidence="2" id="KW-1003">Cell membrane</keyword>
<sequence>MLGNNRTVAVNFSWLVALEFFVLLSPLVTYPYLIRTVGMELYGTVVFAQVIVTYVSLVVNFGFNLTGAKEIASNLANPDKISEIVSSVFINKFAIWLVCFFVYLLMISSFSFFSEHYALYFFSFFLTLNELLFPIWFYQGIEKMKYVTCVNVAIRLFFIGAIFIFVRQETDYIYVPVLNSAGAVLAGIVSLYILLRVEKVKLIAVSKERLNFYFKEALPLFVSSLSIRIYQNANKIVVGSFLGMSEVAIFDLGEKLVSLIKIPVSLIAQAVFPKISRERSVGYLNKVMMVALGLSVFGYLAMALGASFIIHIFLDDTMQDSVWVIRILGLSAIFSSLNFFLGSNRLIPFGYKNLYMKIMLGNSMFYLCLVLFMITLGIMNLYTISSLLVIVEIFNLVLLSFSCNRNKILFNK</sequence>
<organism evidence="7 8">
    <name type="scientific">Bacteroides cellulosilyticus</name>
    <dbReference type="NCBI Taxonomy" id="246787"/>
    <lineage>
        <taxon>Bacteria</taxon>
        <taxon>Pseudomonadati</taxon>
        <taxon>Bacteroidota</taxon>
        <taxon>Bacteroidia</taxon>
        <taxon>Bacteroidales</taxon>
        <taxon>Bacteroidaceae</taxon>
        <taxon>Bacteroides</taxon>
    </lineage>
</organism>
<keyword evidence="5 6" id="KW-0472">Membrane</keyword>
<comment type="subcellular location">
    <subcellularLocation>
        <location evidence="1">Cell membrane</location>
        <topology evidence="1">Multi-pass membrane protein</topology>
    </subcellularLocation>
</comment>
<gene>
    <name evidence="7" type="ORF">F2Y87_27240</name>
</gene>
<feature type="transmembrane region" description="Helical" evidence="6">
    <location>
        <begin position="45"/>
        <end position="63"/>
    </location>
</feature>
<feature type="transmembrane region" description="Helical" evidence="6">
    <location>
        <begin position="354"/>
        <end position="378"/>
    </location>
</feature>
<feature type="transmembrane region" description="Helical" evidence="6">
    <location>
        <begin position="84"/>
        <end position="105"/>
    </location>
</feature>
<evidence type="ECO:0000256" key="1">
    <source>
        <dbReference type="ARBA" id="ARBA00004651"/>
    </source>
</evidence>
<dbReference type="GO" id="GO:0005886">
    <property type="term" value="C:plasma membrane"/>
    <property type="evidence" value="ECO:0007669"/>
    <property type="project" value="UniProtKB-SubCell"/>
</dbReference>
<feature type="transmembrane region" description="Helical" evidence="6">
    <location>
        <begin position="287"/>
        <end position="310"/>
    </location>
</feature>
<reference evidence="7 8" key="1">
    <citation type="journal article" date="2019" name="Nat. Med.">
        <title>A library of human gut bacterial isolates paired with longitudinal multiomics data enables mechanistic microbiome research.</title>
        <authorList>
            <person name="Poyet M."/>
            <person name="Groussin M."/>
            <person name="Gibbons S.M."/>
            <person name="Avila-Pacheco J."/>
            <person name="Jiang X."/>
            <person name="Kearney S.M."/>
            <person name="Perrotta A.R."/>
            <person name="Berdy B."/>
            <person name="Zhao S."/>
            <person name="Lieberman T.D."/>
            <person name="Swanson P.K."/>
            <person name="Smith M."/>
            <person name="Roesemann S."/>
            <person name="Alexander J.E."/>
            <person name="Rich S.A."/>
            <person name="Livny J."/>
            <person name="Vlamakis H."/>
            <person name="Clish C."/>
            <person name="Bullock K."/>
            <person name="Deik A."/>
            <person name="Scott J."/>
            <person name="Pierce K.A."/>
            <person name="Xavier R.J."/>
            <person name="Alm E.J."/>
        </authorList>
    </citation>
    <scope>NUCLEOTIDE SEQUENCE [LARGE SCALE GENOMIC DNA]</scope>
    <source>
        <strain evidence="7 8">BIOML-A8</strain>
    </source>
</reference>
<keyword evidence="4 6" id="KW-1133">Transmembrane helix</keyword>